<evidence type="ECO:0000313" key="3">
    <source>
        <dbReference type="Proteomes" id="UP001177003"/>
    </source>
</evidence>
<reference evidence="2" key="1">
    <citation type="submission" date="2023-04" db="EMBL/GenBank/DDBJ databases">
        <authorList>
            <person name="Vijverberg K."/>
            <person name="Xiong W."/>
            <person name="Schranz E."/>
        </authorList>
    </citation>
    <scope>NUCLEOTIDE SEQUENCE</scope>
</reference>
<evidence type="ECO:0000256" key="1">
    <source>
        <dbReference type="SAM" id="Coils"/>
    </source>
</evidence>
<dbReference type="Proteomes" id="UP001177003">
    <property type="component" value="Chromosome 2"/>
</dbReference>
<organism evidence="2 3">
    <name type="scientific">Lactuca saligna</name>
    <name type="common">Willowleaf lettuce</name>
    <dbReference type="NCBI Taxonomy" id="75948"/>
    <lineage>
        <taxon>Eukaryota</taxon>
        <taxon>Viridiplantae</taxon>
        <taxon>Streptophyta</taxon>
        <taxon>Embryophyta</taxon>
        <taxon>Tracheophyta</taxon>
        <taxon>Spermatophyta</taxon>
        <taxon>Magnoliopsida</taxon>
        <taxon>eudicotyledons</taxon>
        <taxon>Gunneridae</taxon>
        <taxon>Pentapetalae</taxon>
        <taxon>asterids</taxon>
        <taxon>campanulids</taxon>
        <taxon>Asterales</taxon>
        <taxon>Asteraceae</taxon>
        <taxon>Cichorioideae</taxon>
        <taxon>Cichorieae</taxon>
        <taxon>Lactucinae</taxon>
        <taxon>Lactuca</taxon>
    </lineage>
</organism>
<dbReference type="PANTHER" id="PTHR36402:SF1">
    <property type="entry name" value="EXPRESSED PROTEIN"/>
    <property type="match status" value="1"/>
</dbReference>
<name>A0AA35W0K1_LACSI</name>
<gene>
    <name evidence="2" type="ORF">LSALG_LOCUS11635</name>
</gene>
<dbReference type="EMBL" id="OX465078">
    <property type="protein sequence ID" value="CAI9271363.1"/>
    <property type="molecule type" value="Genomic_DNA"/>
</dbReference>
<keyword evidence="3" id="KW-1185">Reference proteome</keyword>
<dbReference type="PANTHER" id="PTHR36402">
    <property type="entry name" value="EXPRESSED PROTEIN"/>
    <property type="match status" value="1"/>
</dbReference>
<proteinExistence type="predicted"/>
<feature type="coiled-coil region" evidence="1">
    <location>
        <begin position="107"/>
        <end position="170"/>
    </location>
</feature>
<sequence length="239" mass="28323">MASPRLLLRSPTLRTIFTVHRRSVSSTTAPSHHNDHQRNQEYLSPNHYLNSWKPPKDPKEAQAKLDQLRRDYAKKVKAVRKEYIHEMELQRLEKQRKDEIKKEALRIESEERRAAKTAEKKAKAAERQVAEEEFRQTLLKERAEKLEYHKMREKKIMEKKKEKNELLRRQSSIWIDEVELEKKISNAILDSSNFILIHNNGCQWNKICSCSPSNIWTPSGRSQVQILGFQSRVDEKRDV</sequence>
<keyword evidence="1" id="KW-0175">Coiled coil</keyword>
<protein>
    <submittedName>
        <fullName evidence="2">Uncharacterized protein</fullName>
    </submittedName>
</protein>
<dbReference type="AlphaFoldDB" id="A0AA35W0K1"/>
<evidence type="ECO:0000313" key="2">
    <source>
        <dbReference type="EMBL" id="CAI9271363.1"/>
    </source>
</evidence>
<accession>A0AA35W0K1</accession>